<feature type="domain" description="Methyltransferase" evidence="1">
    <location>
        <begin position="41"/>
        <end position="136"/>
    </location>
</feature>
<dbReference type="GeneID" id="65097560"/>
<name>A0A8E7AVX3_9EURY</name>
<dbReference type="SUPFAM" id="SSF53335">
    <property type="entry name" value="S-adenosyl-L-methionine-dependent methyltransferases"/>
    <property type="match status" value="1"/>
</dbReference>
<evidence type="ECO:0000313" key="2">
    <source>
        <dbReference type="EMBL" id="QVV87730.1"/>
    </source>
</evidence>
<evidence type="ECO:0000259" key="1">
    <source>
        <dbReference type="Pfam" id="PF13649"/>
    </source>
</evidence>
<dbReference type="RefSeq" id="WP_214418550.1">
    <property type="nucleotide sequence ID" value="NZ_CP075546.1"/>
</dbReference>
<dbReference type="Pfam" id="PF13649">
    <property type="entry name" value="Methyltransf_25"/>
    <property type="match status" value="1"/>
</dbReference>
<dbReference type="InterPro" id="IPR041698">
    <property type="entry name" value="Methyltransf_25"/>
</dbReference>
<dbReference type="GO" id="GO:0032259">
    <property type="term" value="P:methylation"/>
    <property type="evidence" value="ECO:0007669"/>
    <property type="project" value="UniProtKB-KW"/>
</dbReference>
<accession>A0A8E7AVX3</accession>
<reference evidence="2 3" key="1">
    <citation type="submission" date="2021-05" db="EMBL/GenBank/DDBJ databases">
        <title>A novel Methanospirillum isolate from a pyrite-forming mixed culture.</title>
        <authorList>
            <person name="Bunk B."/>
            <person name="Sproer C."/>
            <person name="Spring S."/>
            <person name="Pester M."/>
        </authorList>
    </citation>
    <scope>NUCLEOTIDE SEQUENCE [LARGE SCALE GENOMIC DNA]</scope>
    <source>
        <strain evidence="2 3">J.3.6.1-F.2.7.3</strain>
    </source>
</reference>
<dbReference type="GO" id="GO:0008168">
    <property type="term" value="F:methyltransferase activity"/>
    <property type="evidence" value="ECO:0007669"/>
    <property type="project" value="UniProtKB-KW"/>
</dbReference>
<dbReference type="InterPro" id="IPR029063">
    <property type="entry name" value="SAM-dependent_MTases_sf"/>
</dbReference>
<keyword evidence="2" id="KW-0808">Transferase</keyword>
<dbReference type="AlphaFoldDB" id="A0A8E7AVX3"/>
<dbReference type="KEGG" id="mrtj:KHC33_10210"/>
<keyword evidence="3" id="KW-1185">Reference proteome</keyword>
<sequence length="251" mass="28804">MDNNPIFKIFESLPRLGGGDDEHTKKAFLLIADPPEQGGEILDVGCGKGMQTIALARLCPSCRIIASDIHQPYLDVVNEKIISEGFTGRIKTVCASMDDLPFEKEAFDIIWAEGCSSIIGIEKAIWYWKSLLKRGGYIMISDIFWFTKTPSDEPRDFFDEYHPSMMFEDEGFEIVRNAGLEMVGSFRLPSHVWEESYYGKMREKFGELEEEYAKDEPALMVIRGLKRQMKIFEKYSDEFGNTYIVMRKPLS</sequence>
<keyword evidence="2" id="KW-0489">Methyltransferase</keyword>
<proteinExistence type="predicted"/>
<gene>
    <name evidence="2" type="ORF">KHC33_10210</name>
</gene>
<dbReference type="EMBL" id="CP075546">
    <property type="protein sequence ID" value="QVV87730.1"/>
    <property type="molecule type" value="Genomic_DNA"/>
</dbReference>
<dbReference type="PANTHER" id="PTHR43591">
    <property type="entry name" value="METHYLTRANSFERASE"/>
    <property type="match status" value="1"/>
</dbReference>
<dbReference type="CDD" id="cd02440">
    <property type="entry name" value="AdoMet_MTases"/>
    <property type="match status" value="1"/>
</dbReference>
<evidence type="ECO:0000313" key="3">
    <source>
        <dbReference type="Proteomes" id="UP000680656"/>
    </source>
</evidence>
<organism evidence="2 3">
    <name type="scientific">Methanospirillum purgamenti</name>
    <dbReference type="NCBI Taxonomy" id="2834276"/>
    <lineage>
        <taxon>Archaea</taxon>
        <taxon>Methanobacteriati</taxon>
        <taxon>Methanobacteriota</taxon>
        <taxon>Stenosarchaea group</taxon>
        <taxon>Methanomicrobia</taxon>
        <taxon>Methanomicrobiales</taxon>
        <taxon>Methanospirillaceae</taxon>
        <taxon>Methanospirillum</taxon>
    </lineage>
</organism>
<dbReference type="Proteomes" id="UP000680656">
    <property type="component" value="Chromosome"/>
</dbReference>
<protein>
    <submittedName>
        <fullName evidence="2">Methyltransferase domain-containing protein</fullName>
    </submittedName>
</protein>
<dbReference type="Gene3D" id="3.40.50.150">
    <property type="entry name" value="Vaccinia Virus protein VP39"/>
    <property type="match status" value="1"/>
</dbReference>